<dbReference type="STRING" id="966.BTA35_0208790"/>
<evidence type="ECO:0000313" key="1">
    <source>
        <dbReference type="EMBL" id="OOV87091.1"/>
    </source>
</evidence>
<proteinExistence type="predicted"/>
<reference evidence="1" key="1">
    <citation type="submission" date="2017-02" db="EMBL/GenBank/DDBJ databases">
        <title>Draft Genome Sequence of the Salt Water Bacterium Oceanospirillum linum ATCC 11336.</title>
        <authorList>
            <person name="Trachtenberg A.M."/>
            <person name="Carney J.G."/>
            <person name="Linnane J.D."/>
            <person name="Rheaume B.A."/>
            <person name="Pitts N.L."/>
            <person name="Mykles D.L."/>
            <person name="Maclea K.S."/>
        </authorList>
    </citation>
    <scope>NUCLEOTIDE SEQUENCE [LARGE SCALE GENOMIC DNA]</scope>
    <source>
        <strain evidence="1">ATCC 11336</strain>
    </source>
</reference>
<sequence length="103" mass="11610">MYKLAFFVPESHLEPVKSAVFDTGAGRIGHYEHCCWQIKGQGQFRPLAGSHPHIGAQGKLEMVEEYRVELVCEDSLIRQAVAAMKLAHPYEEPAYDVIRLEAL</sequence>
<protein>
    <submittedName>
        <fullName evidence="1">NGG1p interacting factor NIF3</fullName>
    </submittedName>
</protein>
<dbReference type="InterPro" id="IPR036069">
    <property type="entry name" value="DUF34/NIF3_sf"/>
</dbReference>
<accession>A0A1T1HB71</accession>
<organism evidence="1 2">
    <name type="scientific">Oceanospirillum linum</name>
    <dbReference type="NCBI Taxonomy" id="966"/>
    <lineage>
        <taxon>Bacteria</taxon>
        <taxon>Pseudomonadati</taxon>
        <taxon>Pseudomonadota</taxon>
        <taxon>Gammaproteobacteria</taxon>
        <taxon>Oceanospirillales</taxon>
        <taxon>Oceanospirillaceae</taxon>
        <taxon>Oceanospirillum</taxon>
    </lineage>
</organism>
<dbReference type="AlphaFoldDB" id="A0A1T1HB71"/>
<dbReference type="Gene3D" id="3.30.70.120">
    <property type="match status" value="1"/>
</dbReference>
<dbReference type="RefSeq" id="WP_078319443.1">
    <property type="nucleotide sequence ID" value="NZ_FXTS01000003.1"/>
</dbReference>
<dbReference type="PANTHER" id="PTHR41774">
    <property type="match status" value="1"/>
</dbReference>
<gene>
    <name evidence="1" type="ORF">BTA35_0208790</name>
</gene>
<dbReference type="FunFam" id="3.30.70.120:FF:000006">
    <property type="entry name" value="GTP cyclohydrolase 1 type 2 homolog"/>
    <property type="match status" value="1"/>
</dbReference>
<keyword evidence="2" id="KW-1185">Reference proteome</keyword>
<comment type="caution">
    <text evidence="1">The sequence shown here is derived from an EMBL/GenBank/DDBJ whole genome shotgun (WGS) entry which is preliminary data.</text>
</comment>
<evidence type="ECO:0000313" key="2">
    <source>
        <dbReference type="Proteomes" id="UP000190064"/>
    </source>
</evidence>
<dbReference type="PANTHER" id="PTHR41774:SF1">
    <property type="entry name" value="NGG1P INTERACTING FACTOR NIF3"/>
    <property type="match status" value="1"/>
</dbReference>
<name>A0A1T1HB71_OCELI</name>
<dbReference type="InterPro" id="IPR015867">
    <property type="entry name" value="N-reg_PII/ATP_PRibTrfase_C"/>
</dbReference>
<dbReference type="SUPFAM" id="SSF102705">
    <property type="entry name" value="NIF3 (NGG1p interacting factor 3)-like"/>
    <property type="match status" value="1"/>
</dbReference>
<dbReference type="Proteomes" id="UP000190064">
    <property type="component" value="Unassembled WGS sequence"/>
</dbReference>
<dbReference type="EMBL" id="MTSD02000003">
    <property type="protein sequence ID" value="OOV87091.1"/>
    <property type="molecule type" value="Genomic_DNA"/>
</dbReference>